<reference evidence="4" key="1">
    <citation type="submission" date="2016-10" db="EMBL/GenBank/DDBJ databases">
        <authorList>
            <person name="Varghese N."/>
            <person name="Submissions S."/>
        </authorList>
    </citation>
    <scope>NUCLEOTIDE SEQUENCE [LARGE SCALE GENOMIC DNA]</scope>
    <source>
        <strain evidence="4">DSM 46732</strain>
    </source>
</reference>
<feature type="domain" description="Histidine kinase" evidence="2">
    <location>
        <begin position="147"/>
        <end position="357"/>
    </location>
</feature>
<proteinExistence type="predicted"/>
<dbReference type="PANTHER" id="PTHR34220">
    <property type="entry name" value="SENSOR HISTIDINE KINASE YPDA"/>
    <property type="match status" value="1"/>
</dbReference>
<protein>
    <submittedName>
        <fullName evidence="3">Two-component system, LytT family, sensor kinase</fullName>
    </submittedName>
</protein>
<name>A0A1H0RSD8_9ACTN</name>
<dbReference type="PROSITE" id="PS50109">
    <property type="entry name" value="HIS_KIN"/>
    <property type="match status" value="1"/>
</dbReference>
<evidence type="ECO:0000313" key="4">
    <source>
        <dbReference type="Proteomes" id="UP000199497"/>
    </source>
</evidence>
<dbReference type="SUPFAM" id="SSF55874">
    <property type="entry name" value="ATPase domain of HSP90 chaperone/DNA topoisomerase II/histidine kinase"/>
    <property type="match status" value="1"/>
</dbReference>
<dbReference type="SMART" id="SM00387">
    <property type="entry name" value="HATPase_c"/>
    <property type="match status" value="1"/>
</dbReference>
<organism evidence="3 4">
    <name type="scientific">Actinopolyspora xinjiangensis</name>
    <dbReference type="NCBI Taxonomy" id="405564"/>
    <lineage>
        <taxon>Bacteria</taxon>
        <taxon>Bacillati</taxon>
        <taxon>Actinomycetota</taxon>
        <taxon>Actinomycetes</taxon>
        <taxon>Actinopolysporales</taxon>
        <taxon>Actinopolysporaceae</taxon>
        <taxon>Actinopolyspora</taxon>
    </lineage>
</organism>
<dbReference type="GO" id="GO:0016020">
    <property type="term" value="C:membrane"/>
    <property type="evidence" value="ECO:0007669"/>
    <property type="project" value="InterPro"/>
</dbReference>
<dbReference type="EMBL" id="FNJR01000003">
    <property type="protein sequence ID" value="SDP32432.1"/>
    <property type="molecule type" value="Genomic_DNA"/>
</dbReference>
<evidence type="ECO:0000259" key="2">
    <source>
        <dbReference type="PROSITE" id="PS50109"/>
    </source>
</evidence>
<dbReference type="InterPro" id="IPR010559">
    <property type="entry name" value="Sig_transdc_His_kin_internal"/>
</dbReference>
<keyword evidence="1 3" id="KW-0418">Kinase</keyword>
<dbReference type="OrthoDB" id="2514702at2"/>
<evidence type="ECO:0000313" key="3">
    <source>
        <dbReference type="EMBL" id="SDP32432.1"/>
    </source>
</evidence>
<dbReference type="GO" id="GO:0000155">
    <property type="term" value="F:phosphorelay sensor kinase activity"/>
    <property type="evidence" value="ECO:0007669"/>
    <property type="project" value="InterPro"/>
</dbReference>
<evidence type="ECO:0000256" key="1">
    <source>
        <dbReference type="ARBA" id="ARBA00022777"/>
    </source>
</evidence>
<dbReference type="RefSeq" id="WP_092599011.1">
    <property type="nucleotide sequence ID" value="NZ_FNJR01000003.1"/>
</dbReference>
<dbReference type="Proteomes" id="UP000199497">
    <property type="component" value="Unassembled WGS sequence"/>
</dbReference>
<dbReference type="AlphaFoldDB" id="A0A1H0RSD8"/>
<dbReference type="Pfam" id="PF06580">
    <property type="entry name" value="His_kinase"/>
    <property type="match status" value="1"/>
</dbReference>
<sequence length="363" mass="39171">MSVPADRALGLGGVRTGWSPNDPMASVATAYRITNNIKEGLSGPKVRSAVRDLRRLLRADAVVLSGLSGQREQVGRPEDPGEVGKLVERVLHTETRQGRPPMTAVPLRSSEELLGVLLVCGDVPVSAVNRAADWIEDSLERGRLESSAEQAARSELRALRAEISPHFVYNALTVIGSLVRSEPDRCRELVLDFADFIRYGLARNREYATVSDEFHAIETYLALQRAVLGDRLRVRIRVAPDVLAVSVPYLVLQPLVENAVRHGVQPAFAGRPDGAGLVQVSGEASGNDLVISVEDDGVGMDPAEAEAILAGRGSEHSVGLANVDRRLRSIYGAWYGLVVETARGAGTKVIVRVPMFQPGVVPR</sequence>
<dbReference type="PANTHER" id="PTHR34220:SF7">
    <property type="entry name" value="SENSOR HISTIDINE KINASE YPDA"/>
    <property type="match status" value="1"/>
</dbReference>
<dbReference type="Pfam" id="PF02518">
    <property type="entry name" value="HATPase_c"/>
    <property type="match status" value="1"/>
</dbReference>
<gene>
    <name evidence="3" type="ORF">SAMN04487905_103215</name>
</gene>
<dbReference type="InterPro" id="IPR050640">
    <property type="entry name" value="Bact_2-comp_sensor_kinase"/>
</dbReference>
<dbReference type="Gene3D" id="3.30.565.10">
    <property type="entry name" value="Histidine kinase-like ATPase, C-terminal domain"/>
    <property type="match status" value="1"/>
</dbReference>
<keyword evidence="4" id="KW-1185">Reference proteome</keyword>
<keyword evidence="1 3" id="KW-0808">Transferase</keyword>
<dbReference type="InterPro" id="IPR003594">
    <property type="entry name" value="HATPase_dom"/>
</dbReference>
<dbReference type="InterPro" id="IPR005467">
    <property type="entry name" value="His_kinase_dom"/>
</dbReference>
<dbReference type="STRING" id="405564.SAMN04487905_103215"/>
<accession>A0A1H0RSD8</accession>
<dbReference type="InterPro" id="IPR036890">
    <property type="entry name" value="HATPase_C_sf"/>
</dbReference>